<evidence type="ECO:0000256" key="5">
    <source>
        <dbReference type="SAM" id="MobiDB-lite"/>
    </source>
</evidence>
<feature type="domain" description="PHD-type" evidence="6">
    <location>
        <begin position="116"/>
        <end position="169"/>
    </location>
</feature>
<evidence type="ECO:0000313" key="7">
    <source>
        <dbReference type="EnsemblMetazoa" id="Aqu2.1.40239_001"/>
    </source>
</evidence>
<evidence type="ECO:0000256" key="1">
    <source>
        <dbReference type="ARBA" id="ARBA00022723"/>
    </source>
</evidence>
<accession>A0A1X7VJY6</accession>
<sequence length="169" mass="19142">MMKPPSVILKEAFDSCVTYPPSDFTFSELSKKVMLPVQEVKFWFNHLKTIQNNRISGAQKAAKTRRKKKTQPSIQLGSTLCDPQPSTLNSQPSTLNPQPSTLNSQLSKTPSYSTNEYQCGICHTLYQEFTQVEEDWIGCDTCDTWYHFICPGIDREAIPKTYICTECSG</sequence>
<dbReference type="InterPro" id="IPR019786">
    <property type="entry name" value="Zinc_finger_PHD-type_CS"/>
</dbReference>
<dbReference type="GO" id="GO:0008270">
    <property type="term" value="F:zinc ion binding"/>
    <property type="evidence" value="ECO:0007669"/>
    <property type="project" value="UniProtKB-KW"/>
</dbReference>
<dbReference type="EnsemblMetazoa" id="Aqu2.1.40239_001">
    <property type="protein sequence ID" value="Aqu2.1.40239_001"/>
    <property type="gene ID" value="Aqu2.1.40239"/>
</dbReference>
<evidence type="ECO:0000256" key="3">
    <source>
        <dbReference type="ARBA" id="ARBA00022833"/>
    </source>
</evidence>
<dbReference type="Gene3D" id="3.30.40.10">
    <property type="entry name" value="Zinc/RING finger domain, C3HC4 (zinc finger)"/>
    <property type="match status" value="1"/>
</dbReference>
<name>A0A1X7VJY6_AMPQE</name>
<organism evidence="7">
    <name type="scientific">Amphimedon queenslandica</name>
    <name type="common">Sponge</name>
    <dbReference type="NCBI Taxonomy" id="400682"/>
    <lineage>
        <taxon>Eukaryota</taxon>
        <taxon>Metazoa</taxon>
        <taxon>Porifera</taxon>
        <taxon>Demospongiae</taxon>
        <taxon>Heteroscleromorpha</taxon>
        <taxon>Haplosclerida</taxon>
        <taxon>Niphatidae</taxon>
        <taxon>Amphimedon</taxon>
    </lineage>
</organism>
<dbReference type="InterPro" id="IPR001965">
    <property type="entry name" value="Znf_PHD"/>
</dbReference>
<dbReference type="CDD" id="cd15517">
    <property type="entry name" value="PHD_TCF19_like"/>
    <property type="match status" value="1"/>
</dbReference>
<keyword evidence="3" id="KW-0862">Zinc</keyword>
<protein>
    <recommendedName>
        <fullName evidence="6">PHD-type domain-containing protein</fullName>
    </recommendedName>
</protein>
<proteinExistence type="predicted"/>
<dbReference type="SMART" id="SM00249">
    <property type="entry name" value="PHD"/>
    <property type="match status" value="1"/>
</dbReference>
<dbReference type="Pfam" id="PF00628">
    <property type="entry name" value="PHD"/>
    <property type="match status" value="1"/>
</dbReference>
<evidence type="ECO:0000256" key="4">
    <source>
        <dbReference type="PROSITE-ProRule" id="PRU00146"/>
    </source>
</evidence>
<dbReference type="PROSITE" id="PS01359">
    <property type="entry name" value="ZF_PHD_1"/>
    <property type="match status" value="1"/>
</dbReference>
<feature type="compositionally biased region" description="Polar residues" evidence="5">
    <location>
        <begin position="84"/>
        <end position="109"/>
    </location>
</feature>
<dbReference type="PROSITE" id="PS50016">
    <property type="entry name" value="ZF_PHD_2"/>
    <property type="match status" value="1"/>
</dbReference>
<keyword evidence="1" id="KW-0479">Metal-binding</keyword>
<dbReference type="AlphaFoldDB" id="A0A1X7VJY6"/>
<reference evidence="7" key="1">
    <citation type="submission" date="2017-05" db="UniProtKB">
        <authorList>
            <consortium name="EnsemblMetazoa"/>
        </authorList>
    </citation>
    <scope>IDENTIFICATION</scope>
</reference>
<dbReference type="Gene3D" id="1.10.10.60">
    <property type="entry name" value="Homeodomain-like"/>
    <property type="match status" value="1"/>
</dbReference>
<dbReference type="InterPro" id="IPR013083">
    <property type="entry name" value="Znf_RING/FYVE/PHD"/>
</dbReference>
<dbReference type="InterPro" id="IPR019787">
    <property type="entry name" value="Znf_PHD-finger"/>
</dbReference>
<keyword evidence="2 4" id="KW-0863">Zinc-finger</keyword>
<dbReference type="InParanoid" id="A0A1X7VJY6"/>
<dbReference type="InterPro" id="IPR011011">
    <property type="entry name" value="Znf_FYVE_PHD"/>
</dbReference>
<dbReference type="SUPFAM" id="SSF57903">
    <property type="entry name" value="FYVE/PHD zinc finger"/>
    <property type="match status" value="1"/>
</dbReference>
<evidence type="ECO:0000256" key="2">
    <source>
        <dbReference type="ARBA" id="ARBA00022771"/>
    </source>
</evidence>
<feature type="region of interest" description="Disordered" evidence="5">
    <location>
        <begin position="55"/>
        <end position="109"/>
    </location>
</feature>
<evidence type="ECO:0000259" key="6">
    <source>
        <dbReference type="PROSITE" id="PS50016"/>
    </source>
</evidence>